<dbReference type="InterPro" id="IPR036282">
    <property type="entry name" value="Glutathione-S-Trfase_C_sf"/>
</dbReference>
<dbReference type="InterPro" id="IPR040079">
    <property type="entry name" value="Glutathione_S-Trfase"/>
</dbReference>
<dbReference type="CDD" id="cd03177">
    <property type="entry name" value="GST_C_Delta_Epsilon"/>
    <property type="match status" value="1"/>
</dbReference>
<protein>
    <recommendedName>
        <fullName evidence="6">Glutathione transferase</fullName>
    </recommendedName>
</protein>
<keyword evidence="5" id="KW-1185">Reference proteome</keyword>
<dbReference type="InterPro" id="IPR004046">
    <property type="entry name" value="GST_C"/>
</dbReference>
<dbReference type="SFLD" id="SFLDG01153">
    <property type="entry name" value="Main.4:_Theta-like"/>
    <property type="match status" value="1"/>
</dbReference>
<dbReference type="Pfam" id="PF00043">
    <property type="entry name" value="GST_C"/>
    <property type="match status" value="1"/>
</dbReference>
<comment type="subunit">
    <text evidence="1">Homodimer.</text>
</comment>
<dbReference type="GO" id="GO:0004364">
    <property type="term" value="F:glutathione transferase activity"/>
    <property type="evidence" value="ECO:0007669"/>
    <property type="project" value="TreeGrafter"/>
</dbReference>
<dbReference type="PROSITE" id="PS50404">
    <property type="entry name" value="GST_NTER"/>
    <property type="match status" value="1"/>
</dbReference>
<dbReference type="PROSITE" id="PS50405">
    <property type="entry name" value="GST_CTER"/>
    <property type="match status" value="1"/>
</dbReference>
<dbReference type="SFLD" id="SFLDG00358">
    <property type="entry name" value="Main_(cytGST)"/>
    <property type="match status" value="1"/>
</dbReference>
<name>A0AAD7YK58_MYTSE</name>
<evidence type="ECO:0000313" key="5">
    <source>
        <dbReference type="Proteomes" id="UP001231518"/>
    </source>
</evidence>
<feature type="domain" description="GST N-terminal" evidence="2">
    <location>
        <begin position="1"/>
        <end position="82"/>
    </location>
</feature>
<dbReference type="InterPro" id="IPR036249">
    <property type="entry name" value="Thioredoxin-like_sf"/>
</dbReference>
<proteinExistence type="predicted"/>
<feature type="domain" description="GST C-terminal" evidence="3">
    <location>
        <begin position="91"/>
        <end position="222"/>
    </location>
</feature>
<dbReference type="PANTHER" id="PTHR43969">
    <property type="entry name" value="GLUTATHIONE S TRANSFERASE D10, ISOFORM A-RELATED"/>
    <property type="match status" value="1"/>
</dbReference>
<dbReference type="SFLD" id="SFLDS00019">
    <property type="entry name" value="Glutathione_Transferase_(cytos"/>
    <property type="match status" value="1"/>
</dbReference>
<evidence type="ECO:0000256" key="1">
    <source>
        <dbReference type="ARBA" id="ARBA00011738"/>
    </source>
</evidence>
<organism evidence="4 5">
    <name type="scientific">Mythimna separata</name>
    <name type="common">Oriental armyworm</name>
    <name type="synonym">Pseudaletia separata</name>
    <dbReference type="NCBI Taxonomy" id="271217"/>
    <lineage>
        <taxon>Eukaryota</taxon>
        <taxon>Metazoa</taxon>
        <taxon>Ecdysozoa</taxon>
        <taxon>Arthropoda</taxon>
        <taxon>Hexapoda</taxon>
        <taxon>Insecta</taxon>
        <taxon>Pterygota</taxon>
        <taxon>Neoptera</taxon>
        <taxon>Endopterygota</taxon>
        <taxon>Lepidoptera</taxon>
        <taxon>Glossata</taxon>
        <taxon>Ditrysia</taxon>
        <taxon>Noctuoidea</taxon>
        <taxon>Noctuidae</taxon>
        <taxon>Noctuinae</taxon>
        <taxon>Hadenini</taxon>
        <taxon>Mythimna</taxon>
    </lineage>
</organism>
<dbReference type="FunFam" id="1.20.1050.10:FF:000007">
    <property type="entry name" value="Glutathione S-transferase 1-1"/>
    <property type="match status" value="1"/>
</dbReference>
<reference evidence="4" key="1">
    <citation type="submission" date="2023-03" db="EMBL/GenBank/DDBJ databases">
        <title>Chromosome-level genomes of two armyworms, Mythimna separata and Mythimna loreyi, provide insights into the biosynthesis and reception of sex pheromones.</title>
        <authorList>
            <person name="Zhao H."/>
        </authorList>
    </citation>
    <scope>NUCLEOTIDE SEQUENCE</scope>
    <source>
        <strain evidence="4">BeijingLab</strain>
        <tissue evidence="4">Pupa</tissue>
    </source>
</reference>
<accession>A0AAD7YK58</accession>
<dbReference type="GO" id="GO:0006749">
    <property type="term" value="P:glutathione metabolic process"/>
    <property type="evidence" value="ECO:0007669"/>
    <property type="project" value="TreeGrafter"/>
</dbReference>
<dbReference type="AlphaFoldDB" id="A0AAD7YK58"/>
<sequence>MPVKIYKIDSSPPARVCVIIAELLNLDYTTQDVNLMAGEHLTPEYLEKNPMHTVPVLEDGDFVLADSHAIMAYLISKYGTPELQEKLYPSDLKIRATITQRMFFETANIISVAREIVYDLMAGKEAPTAKQIEYMNDGYSILEKYLQKTKFVACDRFTIADLSLVAVISSTNVYVPVDAKYTKIHAWWNLLKEEDWYKNMNQPGLTQYEEWIKSMMKSKSDSV</sequence>
<dbReference type="Gene3D" id="1.20.1050.10">
    <property type="match status" value="1"/>
</dbReference>
<evidence type="ECO:0000259" key="2">
    <source>
        <dbReference type="PROSITE" id="PS50404"/>
    </source>
</evidence>
<dbReference type="Gene3D" id="3.40.30.10">
    <property type="entry name" value="Glutaredoxin"/>
    <property type="match status" value="1"/>
</dbReference>
<dbReference type="FunFam" id="3.40.30.10:FF:000034">
    <property type="entry name" value="glutathione S-transferase 1"/>
    <property type="match status" value="1"/>
</dbReference>
<evidence type="ECO:0000259" key="3">
    <source>
        <dbReference type="PROSITE" id="PS50405"/>
    </source>
</evidence>
<dbReference type="Proteomes" id="UP001231518">
    <property type="component" value="Chromosome 18"/>
</dbReference>
<dbReference type="SUPFAM" id="SSF52833">
    <property type="entry name" value="Thioredoxin-like"/>
    <property type="match status" value="1"/>
</dbReference>
<evidence type="ECO:0008006" key="6">
    <source>
        <dbReference type="Google" id="ProtNLM"/>
    </source>
</evidence>
<gene>
    <name evidence="4" type="ORF">PYW07_006139</name>
</gene>
<comment type="caution">
    <text evidence="4">The sequence shown here is derived from an EMBL/GenBank/DDBJ whole genome shotgun (WGS) entry which is preliminary data.</text>
</comment>
<dbReference type="PANTHER" id="PTHR43969:SF9">
    <property type="entry name" value="GLUTATHIONE S TRANSFERASE D10, ISOFORM A-RELATED"/>
    <property type="match status" value="1"/>
</dbReference>
<dbReference type="InterPro" id="IPR010987">
    <property type="entry name" value="Glutathione-S-Trfase_C-like"/>
</dbReference>
<dbReference type="Pfam" id="PF13417">
    <property type="entry name" value="GST_N_3"/>
    <property type="match status" value="1"/>
</dbReference>
<dbReference type="InterPro" id="IPR004045">
    <property type="entry name" value="Glutathione_S-Trfase_N"/>
</dbReference>
<dbReference type="EMBL" id="JARGEI010000016">
    <property type="protein sequence ID" value="KAJ8718209.1"/>
    <property type="molecule type" value="Genomic_DNA"/>
</dbReference>
<dbReference type="SUPFAM" id="SSF47616">
    <property type="entry name" value="GST C-terminal domain-like"/>
    <property type="match status" value="1"/>
</dbReference>
<evidence type="ECO:0000313" key="4">
    <source>
        <dbReference type="EMBL" id="KAJ8718209.1"/>
    </source>
</evidence>